<dbReference type="InterPro" id="IPR001539">
    <property type="entry name" value="Peptidase_U32"/>
</dbReference>
<gene>
    <name evidence="2" type="ORF">IAC72_00220</name>
</gene>
<dbReference type="PANTHER" id="PTHR30217">
    <property type="entry name" value="PEPTIDASE U32 FAMILY"/>
    <property type="match status" value="1"/>
</dbReference>
<dbReference type="InterPro" id="IPR051454">
    <property type="entry name" value="RNA/ubiquinone_mod_enzymes"/>
</dbReference>
<protein>
    <submittedName>
        <fullName evidence="2">U32 family peptidase</fullName>
    </submittedName>
</protein>
<dbReference type="Pfam" id="PF12392">
    <property type="entry name" value="DUF3656"/>
    <property type="match status" value="1"/>
</dbReference>
<name>A0A9D1MW76_9BACT</name>
<feature type="domain" description="Peptidase U32 collagenase" evidence="1">
    <location>
        <begin position="376"/>
        <end position="474"/>
    </location>
</feature>
<dbReference type="PANTHER" id="PTHR30217:SF10">
    <property type="entry name" value="23S RRNA 5-HYDROXYCYTIDINE C2501 SYNTHASE"/>
    <property type="match status" value="1"/>
</dbReference>
<accession>A0A9D1MW76</accession>
<evidence type="ECO:0000313" key="2">
    <source>
        <dbReference type="EMBL" id="HIU90426.1"/>
    </source>
</evidence>
<evidence type="ECO:0000313" key="3">
    <source>
        <dbReference type="Proteomes" id="UP000886852"/>
    </source>
</evidence>
<organism evidence="2 3">
    <name type="scientific">Candidatus Fimimonas merdipullorum</name>
    <dbReference type="NCBI Taxonomy" id="2840822"/>
    <lineage>
        <taxon>Bacteria</taxon>
        <taxon>Pseudomonadati</taxon>
        <taxon>Myxococcota</taxon>
        <taxon>Myxococcia</taxon>
        <taxon>Myxococcales</taxon>
        <taxon>Cystobacterineae</taxon>
        <taxon>Myxococcaceae</taxon>
        <taxon>Myxococcaceae incertae sedis</taxon>
        <taxon>Candidatus Fimimonas</taxon>
    </lineage>
</organism>
<proteinExistence type="predicted"/>
<dbReference type="Proteomes" id="UP000886852">
    <property type="component" value="Unassembled WGS sequence"/>
</dbReference>
<dbReference type="AlphaFoldDB" id="A0A9D1MW76"/>
<sequence>MPNCAEKTYEILAPAGSEEQLTAAVNNGCDSVYLGLDNFNARMKAPNFTAENLPRWVDYCHVFGVKVYVTVNTSLKNDELAAAKKTVLAAYRANADGVIVTDLALMRFAASLPKPFEVAASTQLNCHDGYGAEFLKAQGATTVVCARECTLEEISQIAATGVRVECFLHGALCVCQSGQCLFSSMVGGNSGNRGLCAQPCRKKYFSDGGNFQKGGYLLSPADNCSTECAQDMLQAGASVFKIEGRNRRAEYAGATSKAYSRLFESNFTKSDKNALYEMYNRGELPQNPYLYGGKKVIYPYAPGHIGVPVGVVRQKGIFARTPLNKGDGLKVFDGKEEVCGAVALESGSGFVRAKFSGAVADGMTVRRTTNVALCQQTLSARKKLPVSAFFTANGGEQARLTLRCGSSEITVFSSEIWQKAQNAPLDEAQTAQLLQKTQDTYYTITDITVNLHNVFAAKSQINALRRQAVQTLTGRIISDYNAAFAPRKKLVCIEQEQYQSIRKPPCLAVICDGEQDLAQCEADVVIYRPQYVNADAAKLCAERGAYLDLPAFSDNGYVEGLLSCGCGIVCHNVGQVQLARKTGTPYIAGTGLNIFNDGMAAQFYDAKEFFYSQELSLAEIADFRNRGGIVFVDGSITLMKLVHCPFLTVYGGDCAHCKAGELCYTDEQGNKFFLQRRRDAKCTFRLINGKKLSVAGKLKAKGRYCVDYDKRVIEHYLKINKGFDDGYVERRQFTGGRLYAKIK</sequence>
<reference evidence="2" key="2">
    <citation type="journal article" date="2021" name="PeerJ">
        <title>Extensive microbial diversity within the chicken gut microbiome revealed by metagenomics and culture.</title>
        <authorList>
            <person name="Gilroy R."/>
            <person name="Ravi A."/>
            <person name="Getino M."/>
            <person name="Pursley I."/>
            <person name="Horton D.L."/>
            <person name="Alikhan N.F."/>
            <person name="Baker D."/>
            <person name="Gharbi K."/>
            <person name="Hall N."/>
            <person name="Watson M."/>
            <person name="Adriaenssens E.M."/>
            <person name="Foster-Nyarko E."/>
            <person name="Jarju S."/>
            <person name="Secka A."/>
            <person name="Antonio M."/>
            <person name="Oren A."/>
            <person name="Chaudhuri R.R."/>
            <person name="La Ragione R."/>
            <person name="Hildebrand F."/>
            <person name="Pallen M.J."/>
        </authorList>
    </citation>
    <scope>NUCLEOTIDE SEQUENCE</scope>
    <source>
        <strain evidence="2">ChiHjej12B11-7776</strain>
    </source>
</reference>
<dbReference type="Pfam" id="PF01136">
    <property type="entry name" value="Peptidase_U32"/>
    <property type="match status" value="1"/>
</dbReference>
<dbReference type="InterPro" id="IPR020988">
    <property type="entry name" value="Pept_U32_collagenase"/>
</dbReference>
<dbReference type="EMBL" id="DVOC01000007">
    <property type="protein sequence ID" value="HIU90426.1"/>
    <property type="molecule type" value="Genomic_DNA"/>
</dbReference>
<reference evidence="2" key="1">
    <citation type="submission" date="2020-10" db="EMBL/GenBank/DDBJ databases">
        <authorList>
            <person name="Gilroy R."/>
        </authorList>
    </citation>
    <scope>NUCLEOTIDE SEQUENCE</scope>
    <source>
        <strain evidence="2">ChiHjej12B11-7776</strain>
    </source>
</reference>
<evidence type="ECO:0000259" key="1">
    <source>
        <dbReference type="Pfam" id="PF12392"/>
    </source>
</evidence>
<comment type="caution">
    <text evidence="2">The sequence shown here is derived from an EMBL/GenBank/DDBJ whole genome shotgun (WGS) entry which is preliminary data.</text>
</comment>